<comment type="caution">
    <text evidence="1">The sequence shown here is derived from an EMBL/GenBank/DDBJ whole genome shotgun (WGS) entry which is preliminary data.</text>
</comment>
<dbReference type="AlphaFoldDB" id="A0A811VDZ6"/>
<organism evidence="1 2">
    <name type="scientific">Ceratitis capitata</name>
    <name type="common">Mediterranean fruit fly</name>
    <name type="synonym">Tephritis capitata</name>
    <dbReference type="NCBI Taxonomy" id="7213"/>
    <lineage>
        <taxon>Eukaryota</taxon>
        <taxon>Metazoa</taxon>
        <taxon>Ecdysozoa</taxon>
        <taxon>Arthropoda</taxon>
        <taxon>Hexapoda</taxon>
        <taxon>Insecta</taxon>
        <taxon>Pterygota</taxon>
        <taxon>Neoptera</taxon>
        <taxon>Endopterygota</taxon>
        <taxon>Diptera</taxon>
        <taxon>Brachycera</taxon>
        <taxon>Muscomorpha</taxon>
        <taxon>Tephritoidea</taxon>
        <taxon>Tephritidae</taxon>
        <taxon>Ceratitis</taxon>
        <taxon>Ceratitis</taxon>
    </lineage>
</organism>
<evidence type="ECO:0000313" key="2">
    <source>
        <dbReference type="Proteomes" id="UP000606786"/>
    </source>
</evidence>
<gene>
    <name evidence="1" type="ORF">CCAP1982_LOCUS21580</name>
</gene>
<proteinExistence type="predicted"/>
<sequence>MSECERMWHLNDDDDDDDCGAGAVGGDGVDVGEVLFVVLLRTGCFSDIGQCTLANVDSTRDVNDGKYVCTNPPASLSPTTTPTLRVAAARCLRRKLLCWQ</sequence>
<dbReference type="Proteomes" id="UP000606786">
    <property type="component" value="Unassembled WGS sequence"/>
</dbReference>
<evidence type="ECO:0000313" key="1">
    <source>
        <dbReference type="EMBL" id="CAD7013520.1"/>
    </source>
</evidence>
<name>A0A811VDZ6_CERCA</name>
<protein>
    <submittedName>
        <fullName evidence="1">(Mediterranean fruit fly) hypothetical protein</fullName>
    </submittedName>
</protein>
<accession>A0A811VDZ6</accession>
<dbReference type="EMBL" id="CAJHJT010000056">
    <property type="protein sequence ID" value="CAD7013520.1"/>
    <property type="molecule type" value="Genomic_DNA"/>
</dbReference>
<reference evidence="1" key="1">
    <citation type="submission" date="2020-11" db="EMBL/GenBank/DDBJ databases">
        <authorList>
            <person name="Whitehead M."/>
        </authorList>
    </citation>
    <scope>NUCLEOTIDE SEQUENCE</scope>
    <source>
        <strain evidence="1">EGII</strain>
    </source>
</reference>
<keyword evidence="2" id="KW-1185">Reference proteome</keyword>